<dbReference type="PROSITE" id="PS01124">
    <property type="entry name" value="HTH_ARAC_FAMILY_2"/>
    <property type="match status" value="1"/>
</dbReference>
<gene>
    <name evidence="5" type="ORF">SAMN04488128_101853</name>
</gene>
<dbReference type="PANTHER" id="PTHR43280:SF32">
    <property type="entry name" value="TRANSCRIPTIONAL REGULATORY PROTEIN"/>
    <property type="match status" value="1"/>
</dbReference>
<dbReference type="STRING" id="634771.SAMN04488128_101853"/>
<evidence type="ECO:0000256" key="2">
    <source>
        <dbReference type="ARBA" id="ARBA00023125"/>
    </source>
</evidence>
<feature type="domain" description="HTH araC/xylS-type" evidence="4">
    <location>
        <begin position="190"/>
        <end position="300"/>
    </location>
</feature>
<evidence type="ECO:0000313" key="6">
    <source>
        <dbReference type="Proteomes" id="UP000190367"/>
    </source>
</evidence>
<reference evidence="6" key="1">
    <citation type="submission" date="2017-02" db="EMBL/GenBank/DDBJ databases">
        <authorList>
            <person name="Varghese N."/>
            <person name="Submissions S."/>
        </authorList>
    </citation>
    <scope>NUCLEOTIDE SEQUENCE [LARGE SCALE GENOMIC DNA]</scope>
    <source>
        <strain evidence="6">DSM 22224</strain>
    </source>
</reference>
<dbReference type="InterPro" id="IPR037923">
    <property type="entry name" value="HTH-like"/>
</dbReference>
<dbReference type="GO" id="GO:0003700">
    <property type="term" value="F:DNA-binding transcription factor activity"/>
    <property type="evidence" value="ECO:0007669"/>
    <property type="project" value="InterPro"/>
</dbReference>
<dbReference type="InterPro" id="IPR018060">
    <property type="entry name" value="HTH_AraC"/>
</dbReference>
<keyword evidence="2" id="KW-0238">DNA-binding</keyword>
<dbReference type="SUPFAM" id="SSF51215">
    <property type="entry name" value="Regulatory protein AraC"/>
    <property type="match status" value="1"/>
</dbReference>
<organism evidence="5 6">
    <name type="scientific">Chitinophaga eiseniae</name>
    <dbReference type="NCBI Taxonomy" id="634771"/>
    <lineage>
        <taxon>Bacteria</taxon>
        <taxon>Pseudomonadati</taxon>
        <taxon>Bacteroidota</taxon>
        <taxon>Chitinophagia</taxon>
        <taxon>Chitinophagales</taxon>
        <taxon>Chitinophagaceae</taxon>
        <taxon>Chitinophaga</taxon>
    </lineage>
</organism>
<sequence length="300" mass="35476">MPKPQSIAEFYQEKMNWMPDNLQQDIGHFNVFRMEDCKPSSPSMSYNRRDFYKISLLRGQFIYHYADRSLLAETGNLLFFNPQVPYAWEQLSEGQATGYFCIFRESFLTEMGRYTLKDLPMFHPHGKPSYRLTPELESEVERLFLKMLDEINSDYRGKYDLIRNYLMEMVHLVMKTEPSERLYQHRNANERIAAVFMELLERQFPIEAPGRVFRLRAAGDFATELSVHVNHLNRAVKETTGKTTTTHISERIVREAQALLRHTDWNVSEISYSLGFEEPSHFNNFFRKHTRMTPTGFRTV</sequence>
<accession>A0A1T4LXL2</accession>
<dbReference type="Proteomes" id="UP000190367">
    <property type="component" value="Unassembled WGS sequence"/>
</dbReference>
<dbReference type="OrthoDB" id="629929at2"/>
<evidence type="ECO:0000256" key="3">
    <source>
        <dbReference type="ARBA" id="ARBA00023163"/>
    </source>
</evidence>
<evidence type="ECO:0000259" key="4">
    <source>
        <dbReference type="PROSITE" id="PS01124"/>
    </source>
</evidence>
<dbReference type="AlphaFoldDB" id="A0A1T4LXL2"/>
<dbReference type="EMBL" id="FUWZ01000001">
    <property type="protein sequence ID" value="SJZ59483.1"/>
    <property type="molecule type" value="Genomic_DNA"/>
</dbReference>
<dbReference type="RefSeq" id="WP_078667497.1">
    <property type="nucleotide sequence ID" value="NZ_FUWZ01000001.1"/>
</dbReference>
<proteinExistence type="predicted"/>
<dbReference type="GO" id="GO:0043565">
    <property type="term" value="F:sequence-specific DNA binding"/>
    <property type="evidence" value="ECO:0007669"/>
    <property type="project" value="InterPro"/>
</dbReference>
<dbReference type="Gene3D" id="1.10.10.60">
    <property type="entry name" value="Homeodomain-like"/>
    <property type="match status" value="1"/>
</dbReference>
<keyword evidence="1" id="KW-0805">Transcription regulation</keyword>
<evidence type="ECO:0000256" key="1">
    <source>
        <dbReference type="ARBA" id="ARBA00023015"/>
    </source>
</evidence>
<dbReference type="PANTHER" id="PTHR43280">
    <property type="entry name" value="ARAC-FAMILY TRANSCRIPTIONAL REGULATOR"/>
    <property type="match status" value="1"/>
</dbReference>
<keyword evidence="6" id="KW-1185">Reference proteome</keyword>
<dbReference type="SMART" id="SM00342">
    <property type="entry name" value="HTH_ARAC"/>
    <property type="match status" value="1"/>
</dbReference>
<dbReference type="SUPFAM" id="SSF46689">
    <property type="entry name" value="Homeodomain-like"/>
    <property type="match status" value="1"/>
</dbReference>
<name>A0A1T4LXL2_9BACT</name>
<protein>
    <submittedName>
        <fullName evidence="5">Helix-turn-helix domain-containing protein</fullName>
    </submittedName>
</protein>
<keyword evidence="3" id="KW-0804">Transcription</keyword>
<evidence type="ECO:0000313" key="5">
    <source>
        <dbReference type="EMBL" id="SJZ59483.1"/>
    </source>
</evidence>
<dbReference type="InterPro" id="IPR009057">
    <property type="entry name" value="Homeodomain-like_sf"/>
</dbReference>
<dbReference type="Pfam" id="PF12833">
    <property type="entry name" value="HTH_18"/>
    <property type="match status" value="1"/>
</dbReference>